<evidence type="ECO:0000313" key="2">
    <source>
        <dbReference type="Proteomes" id="UP000095283"/>
    </source>
</evidence>
<feature type="transmembrane region" description="Helical" evidence="1">
    <location>
        <begin position="20"/>
        <end position="40"/>
    </location>
</feature>
<evidence type="ECO:0000256" key="1">
    <source>
        <dbReference type="SAM" id="Phobius"/>
    </source>
</evidence>
<accession>A0A1I7WGP5</accession>
<organism evidence="2 3">
    <name type="scientific">Heterorhabditis bacteriophora</name>
    <name type="common">Entomopathogenic nematode worm</name>
    <dbReference type="NCBI Taxonomy" id="37862"/>
    <lineage>
        <taxon>Eukaryota</taxon>
        <taxon>Metazoa</taxon>
        <taxon>Ecdysozoa</taxon>
        <taxon>Nematoda</taxon>
        <taxon>Chromadorea</taxon>
        <taxon>Rhabditida</taxon>
        <taxon>Rhabditina</taxon>
        <taxon>Rhabditomorpha</taxon>
        <taxon>Strongyloidea</taxon>
        <taxon>Heterorhabditidae</taxon>
        <taxon>Heterorhabditis</taxon>
    </lineage>
</organism>
<keyword evidence="1" id="KW-0812">Transmembrane</keyword>
<keyword evidence="1" id="KW-0472">Membrane</keyword>
<keyword evidence="2" id="KW-1185">Reference proteome</keyword>
<dbReference type="AlphaFoldDB" id="A0A1I7WGP5"/>
<reference evidence="3" key="1">
    <citation type="submission" date="2016-11" db="UniProtKB">
        <authorList>
            <consortium name="WormBaseParasite"/>
        </authorList>
    </citation>
    <scope>IDENTIFICATION</scope>
</reference>
<dbReference type="WBParaSite" id="Hba_04134">
    <property type="protein sequence ID" value="Hba_04134"/>
    <property type="gene ID" value="Hba_04134"/>
</dbReference>
<name>A0A1I7WGP5_HETBA</name>
<feature type="transmembrane region" description="Helical" evidence="1">
    <location>
        <begin position="154"/>
        <end position="177"/>
    </location>
</feature>
<keyword evidence="1" id="KW-1133">Transmembrane helix</keyword>
<evidence type="ECO:0000313" key="3">
    <source>
        <dbReference type="WBParaSite" id="Hba_04134"/>
    </source>
</evidence>
<sequence>MPTYLSANLHFTSSREIRAVSFRIISISAMLLCKILFSKFNSIPFRWRRRMHLLINNTVYAPIRINLVNLSTFSVGKINVALISTDILTVGISGVVCISSSAFSLEIEFKLVIGQDLLSKLHQVGPLTHSVDESSFPLHPRVPMSDRYIMKPSIVLYEFSFYVLLGFSRILEAIWMFSANRGRLYCHQQCVYEFDIITECASRIPSSKATSSKRGIVMFLFSGVNSIFPLTSLEAQQAYAFVEASTNTYNDTGQFKSVGPIFLGIDIDVPCMLALMVFHSFISSSLSESSHFRVLQKSSRRNNLWFT</sequence>
<protein>
    <submittedName>
        <fullName evidence="3">BPI2 domain-containing protein</fullName>
    </submittedName>
</protein>
<proteinExistence type="predicted"/>
<dbReference type="Proteomes" id="UP000095283">
    <property type="component" value="Unplaced"/>
</dbReference>